<accession>A0A835YHG1</accession>
<proteinExistence type="predicted"/>
<gene>
    <name evidence="3" type="ORF">JKP88DRAFT_347184</name>
</gene>
<evidence type="ECO:0000313" key="4">
    <source>
        <dbReference type="Proteomes" id="UP000664859"/>
    </source>
</evidence>
<dbReference type="OrthoDB" id="2013891at2759"/>
<keyword evidence="2" id="KW-0472">Membrane</keyword>
<sequence length="134" mass="14534">MTHNRRPSLLRAESGDEDAAAASQPVSVAEEKKEETKQEVVPMDMSLPTINLDAKDQDKSYPIDFPAYGLLSLSTVVAIAFVGSIFEVAGPSPLLGYVPTYIIGALSLPGFIFLFYAAIKKGQAEAEEDDDDFY</sequence>
<comment type="caution">
    <text evidence="3">The sequence shown here is derived from an EMBL/GenBank/DDBJ whole genome shotgun (WGS) entry which is preliminary data.</text>
</comment>
<dbReference type="Proteomes" id="UP000664859">
    <property type="component" value="Unassembled WGS sequence"/>
</dbReference>
<evidence type="ECO:0000256" key="1">
    <source>
        <dbReference type="SAM" id="MobiDB-lite"/>
    </source>
</evidence>
<keyword evidence="4" id="KW-1185">Reference proteome</keyword>
<feature type="compositionally biased region" description="Basic and acidic residues" evidence="1">
    <location>
        <begin position="29"/>
        <end position="38"/>
    </location>
</feature>
<evidence type="ECO:0000256" key="2">
    <source>
        <dbReference type="SAM" id="Phobius"/>
    </source>
</evidence>
<organism evidence="3 4">
    <name type="scientific">Tribonema minus</name>
    <dbReference type="NCBI Taxonomy" id="303371"/>
    <lineage>
        <taxon>Eukaryota</taxon>
        <taxon>Sar</taxon>
        <taxon>Stramenopiles</taxon>
        <taxon>Ochrophyta</taxon>
        <taxon>PX clade</taxon>
        <taxon>Xanthophyceae</taxon>
        <taxon>Tribonematales</taxon>
        <taxon>Tribonemataceae</taxon>
        <taxon>Tribonema</taxon>
    </lineage>
</organism>
<dbReference type="AlphaFoldDB" id="A0A835YHG1"/>
<reference evidence="3" key="1">
    <citation type="submission" date="2021-02" db="EMBL/GenBank/DDBJ databases">
        <title>First Annotated Genome of the Yellow-green Alga Tribonema minus.</title>
        <authorList>
            <person name="Mahan K.M."/>
        </authorList>
    </citation>
    <scope>NUCLEOTIDE SEQUENCE</scope>
    <source>
        <strain evidence="3">UTEX B ZZ1240</strain>
    </source>
</reference>
<keyword evidence="2" id="KW-0812">Transmembrane</keyword>
<protein>
    <submittedName>
        <fullName evidence="3">Uncharacterized protein</fullName>
    </submittedName>
</protein>
<dbReference type="EMBL" id="JAFCMP010000547">
    <property type="protein sequence ID" value="KAG5175576.1"/>
    <property type="molecule type" value="Genomic_DNA"/>
</dbReference>
<feature type="transmembrane region" description="Helical" evidence="2">
    <location>
        <begin position="98"/>
        <end position="119"/>
    </location>
</feature>
<feature type="region of interest" description="Disordered" evidence="1">
    <location>
        <begin position="1"/>
        <end position="39"/>
    </location>
</feature>
<feature type="transmembrane region" description="Helical" evidence="2">
    <location>
        <begin position="65"/>
        <end position="86"/>
    </location>
</feature>
<evidence type="ECO:0000313" key="3">
    <source>
        <dbReference type="EMBL" id="KAG5175576.1"/>
    </source>
</evidence>
<name>A0A835YHG1_9STRA</name>
<keyword evidence="2" id="KW-1133">Transmembrane helix</keyword>